<reference evidence="1" key="1">
    <citation type="submission" date="2019-10" db="EMBL/GenBank/DDBJ databases">
        <authorList>
            <consortium name="DOE Joint Genome Institute"/>
            <person name="Kuo A."/>
            <person name="Miyauchi S."/>
            <person name="Kiss E."/>
            <person name="Drula E."/>
            <person name="Kohler A."/>
            <person name="Sanchez-Garcia M."/>
            <person name="Andreopoulos B."/>
            <person name="Barry K.W."/>
            <person name="Bonito G."/>
            <person name="Buee M."/>
            <person name="Carver A."/>
            <person name="Chen C."/>
            <person name="Cichocki N."/>
            <person name="Clum A."/>
            <person name="Culley D."/>
            <person name="Crous P.W."/>
            <person name="Fauchery L."/>
            <person name="Girlanda M."/>
            <person name="Hayes R."/>
            <person name="Keri Z."/>
            <person name="LaButti K."/>
            <person name="Lipzen A."/>
            <person name="Lombard V."/>
            <person name="Magnuson J."/>
            <person name="Maillard F."/>
            <person name="Morin E."/>
            <person name="Murat C."/>
            <person name="Nolan M."/>
            <person name="Ohm R."/>
            <person name="Pangilinan J."/>
            <person name="Pereira M."/>
            <person name="Perotto S."/>
            <person name="Peter M."/>
            <person name="Riley R."/>
            <person name="Sitrit Y."/>
            <person name="Stielow B."/>
            <person name="Szollosi G."/>
            <person name="Zifcakova L."/>
            <person name="Stursova M."/>
            <person name="Spatafora J.W."/>
            <person name="Tedersoo L."/>
            <person name="Vaario L.-M."/>
            <person name="Yamada A."/>
            <person name="Yan M."/>
            <person name="Wang P."/>
            <person name="Xu J."/>
            <person name="Bruns T."/>
            <person name="Baldrian P."/>
            <person name="Vilgalys R."/>
            <person name="Henrissat B."/>
            <person name="Grigoriev I.V."/>
            <person name="Hibbett D."/>
            <person name="Nagy L.G."/>
            <person name="Martin F.M."/>
        </authorList>
    </citation>
    <scope>NUCLEOTIDE SEQUENCE</scope>
    <source>
        <strain evidence="1">BED1</strain>
    </source>
</reference>
<name>A0AAD4BU46_BOLED</name>
<organism evidence="1 2">
    <name type="scientific">Boletus edulis BED1</name>
    <dbReference type="NCBI Taxonomy" id="1328754"/>
    <lineage>
        <taxon>Eukaryota</taxon>
        <taxon>Fungi</taxon>
        <taxon>Dikarya</taxon>
        <taxon>Basidiomycota</taxon>
        <taxon>Agaricomycotina</taxon>
        <taxon>Agaricomycetes</taxon>
        <taxon>Agaricomycetidae</taxon>
        <taxon>Boletales</taxon>
        <taxon>Boletineae</taxon>
        <taxon>Boletaceae</taxon>
        <taxon>Boletoideae</taxon>
        <taxon>Boletus</taxon>
    </lineage>
</organism>
<dbReference type="AlphaFoldDB" id="A0AAD4BU46"/>
<proteinExistence type="predicted"/>
<sequence length="108" mass="11680">YESSVMPAAAFNLSPATVCQSHCNLANLCFALCPIMVLGNFDPKTGGHIVLEELHLVIIFPPGATIFIPSAVITHSNTKIKEGETKYSFTQYAVGMLLSYVQNGMKSE</sequence>
<reference evidence="1" key="2">
    <citation type="journal article" date="2020" name="Nat. Commun.">
        <title>Large-scale genome sequencing of mycorrhizal fungi provides insights into the early evolution of symbiotic traits.</title>
        <authorList>
            <person name="Miyauchi S."/>
            <person name="Kiss E."/>
            <person name="Kuo A."/>
            <person name="Drula E."/>
            <person name="Kohler A."/>
            <person name="Sanchez-Garcia M."/>
            <person name="Morin E."/>
            <person name="Andreopoulos B."/>
            <person name="Barry K.W."/>
            <person name="Bonito G."/>
            <person name="Buee M."/>
            <person name="Carver A."/>
            <person name="Chen C."/>
            <person name="Cichocki N."/>
            <person name="Clum A."/>
            <person name="Culley D."/>
            <person name="Crous P.W."/>
            <person name="Fauchery L."/>
            <person name="Girlanda M."/>
            <person name="Hayes R.D."/>
            <person name="Keri Z."/>
            <person name="LaButti K."/>
            <person name="Lipzen A."/>
            <person name="Lombard V."/>
            <person name="Magnuson J."/>
            <person name="Maillard F."/>
            <person name="Murat C."/>
            <person name="Nolan M."/>
            <person name="Ohm R.A."/>
            <person name="Pangilinan J."/>
            <person name="Pereira M.F."/>
            <person name="Perotto S."/>
            <person name="Peter M."/>
            <person name="Pfister S."/>
            <person name="Riley R."/>
            <person name="Sitrit Y."/>
            <person name="Stielow J.B."/>
            <person name="Szollosi G."/>
            <person name="Zifcakova L."/>
            <person name="Stursova M."/>
            <person name="Spatafora J.W."/>
            <person name="Tedersoo L."/>
            <person name="Vaario L.M."/>
            <person name="Yamada A."/>
            <person name="Yan M."/>
            <person name="Wang P."/>
            <person name="Xu J."/>
            <person name="Bruns T."/>
            <person name="Baldrian P."/>
            <person name="Vilgalys R."/>
            <person name="Dunand C."/>
            <person name="Henrissat B."/>
            <person name="Grigoriev I.V."/>
            <person name="Hibbett D."/>
            <person name="Nagy L.G."/>
            <person name="Martin F.M."/>
        </authorList>
    </citation>
    <scope>NUCLEOTIDE SEQUENCE</scope>
    <source>
        <strain evidence="1">BED1</strain>
    </source>
</reference>
<evidence type="ECO:0000313" key="1">
    <source>
        <dbReference type="EMBL" id="KAF8439450.1"/>
    </source>
</evidence>
<evidence type="ECO:0000313" key="2">
    <source>
        <dbReference type="Proteomes" id="UP001194468"/>
    </source>
</evidence>
<feature type="non-terminal residue" evidence="1">
    <location>
        <position position="1"/>
    </location>
</feature>
<gene>
    <name evidence="1" type="ORF">L210DRAFT_3353960</name>
</gene>
<protein>
    <submittedName>
        <fullName evidence="1">Uncharacterized protein</fullName>
    </submittedName>
</protein>
<feature type="non-terminal residue" evidence="1">
    <location>
        <position position="108"/>
    </location>
</feature>
<keyword evidence="2" id="KW-1185">Reference proteome</keyword>
<accession>A0AAD4BU46</accession>
<dbReference type="Gene3D" id="3.60.130.30">
    <property type="match status" value="1"/>
</dbReference>
<dbReference type="Proteomes" id="UP001194468">
    <property type="component" value="Unassembled WGS sequence"/>
</dbReference>
<comment type="caution">
    <text evidence="1">The sequence shown here is derived from an EMBL/GenBank/DDBJ whole genome shotgun (WGS) entry which is preliminary data.</text>
</comment>
<dbReference type="EMBL" id="WHUW01000014">
    <property type="protein sequence ID" value="KAF8439450.1"/>
    <property type="molecule type" value="Genomic_DNA"/>
</dbReference>